<evidence type="ECO:0000313" key="2">
    <source>
        <dbReference type="Proteomes" id="UP000595446"/>
    </source>
</evidence>
<evidence type="ECO:0000313" key="1">
    <source>
        <dbReference type="EMBL" id="BCO38019.1"/>
    </source>
</evidence>
<dbReference type="RefSeq" id="WP_048889432.1">
    <property type="nucleotide sequence ID" value="NZ_AP024237.1"/>
</dbReference>
<reference evidence="1 2" key="1">
    <citation type="submission" date="2020-12" db="EMBL/GenBank/DDBJ databases">
        <title>Complete genome sequence of Mycobacterium heckeshornense JCM 15655T, closely related to a pathogenic non-tuberculous mycobacterial species Mycobacterium xenopi.</title>
        <authorList>
            <person name="Yoshida M."/>
            <person name="Fukano H."/>
            <person name="Asakura T."/>
            <person name="Suzuki M."/>
            <person name="Hoshino Y."/>
        </authorList>
    </citation>
    <scope>NUCLEOTIDE SEQUENCE [LARGE SCALE GENOMIC DNA]</scope>
    <source>
        <strain evidence="1 2">JCM 15655</strain>
    </source>
</reference>
<dbReference type="EMBL" id="AP024237">
    <property type="protein sequence ID" value="BCO38019.1"/>
    <property type="molecule type" value="Genomic_DNA"/>
</dbReference>
<sequence>MTAALPPSPQPPLGRLKQPSTIDDVLRNIDQIISWSMKAKSGIGYFAVLYRRVTLAIREAINEGKFDDGRRMQDLDVAFAQRYFDALNAYFYRGHYQGLTLPWEVAFVGDQDGQAIIVQHMMAGLNAHITFDLGHALVKVAPRSLEALKNDYSRVNDLLCLQIPDIVKVVERLSPDLRWTRWLMPYQVRLLQRALTKLREGAWLFAIYMAMNPLSAPEKSLHQQAWTAALSSWYLHPPERWTPFPRIISAVARHESTDVAGNIRTLEEISQRPRKIR</sequence>
<dbReference type="InterPro" id="IPR046037">
    <property type="entry name" value="DUF5995"/>
</dbReference>
<dbReference type="OrthoDB" id="583431at2"/>
<organism evidence="1 2">
    <name type="scientific">Mycobacterium heckeshornense</name>
    <dbReference type="NCBI Taxonomy" id="110505"/>
    <lineage>
        <taxon>Bacteria</taxon>
        <taxon>Bacillati</taxon>
        <taxon>Actinomycetota</taxon>
        <taxon>Actinomycetes</taxon>
        <taxon>Mycobacteriales</taxon>
        <taxon>Mycobacteriaceae</taxon>
        <taxon>Mycobacterium</taxon>
    </lineage>
</organism>
<proteinExistence type="predicted"/>
<protein>
    <submittedName>
        <fullName evidence="1">Uncharacterized protein</fullName>
    </submittedName>
</protein>
<name>A0A2G8BJR7_9MYCO</name>
<gene>
    <name evidence="1" type="ORF">MHEC_44520</name>
</gene>
<accession>A0A2G8BJR7</accession>
<dbReference type="Pfam" id="PF19458">
    <property type="entry name" value="DUF5995"/>
    <property type="match status" value="1"/>
</dbReference>
<keyword evidence="2" id="KW-1185">Reference proteome</keyword>
<dbReference type="AlphaFoldDB" id="A0A2G8BJR7"/>
<dbReference type="Proteomes" id="UP000595446">
    <property type="component" value="Chromosome"/>
</dbReference>